<dbReference type="AlphaFoldDB" id="A0AAX6NBR4"/>
<dbReference type="EMBL" id="JAPTGD010000002">
    <property type="protein sequence ID" value="MDU9693341.1"/>
    <property type="molecule type" value="Genomic_DNA"/>
</dbReference>
<dbReference type="RefSeq" id="WP_316910569.1">
    <property type="nucleotide sequence ID" value="NZ_JAPTGD010000002.1"/>
</dbReference>
<evidence type="ECO:0000313" key="2">
    <source>
        <dbReference type="Proteomes" id="UP001269400"/>
    </source>
</evidence>
<sequence>MQKDELDTLTAFREIEKAIKSAVHKSHDTLRDKLISGVKTILEEYEEEREDTALSERYLKRLGLSSEEMLEIPKGMSPVDYYLQEKNVKRKKNN</sequence>
<comment type="caution">
    <text evidence="1">The sequence shown here is derived from an EMBL/GenBank/DDBJ whole genome shotgun (WGS) entry which is preliminary data.</text>
</comment>
<accession>A0AAX6NBR4</accession>
<reference evidence="1" key="1">
    <citation type="journal article" date="2022" name="J Environ Chem Eng">
        <title>Biodegradation of petroleum oil using a constructed nonpathogenic and heavy metal-tolerant bacterial consortium isolated from marine sponges.</title>
        <authorList>
            <person name="Dechsakulwatana C."/>
            <person name="Rungsihiranrut A."/>
            <person name="Muangchinda C."/>
            <person name="Ningthoujam R."/>
            <person name="Klankeo P."/>
            <person name="Pinyakong O."/>
        </authorList>
    </citation>
    <scope>NUCLEOTIDE SEQUENCE</scope>
    <source>
        <strain evidence="1">TL01-2</strain>
    </source>
</reference>
<evidence type="ECO:0000313" key="1">
    <source>
        <dbReference type="EMBL" id="MDU9693341.1"/>
    </source>
</evidence>
<dbReference type="Proteomes" id="UP001269400">
    <property type="component" value="Unassembled WGS sequence"/>
</dbReference>
<name>A0AAX6NBR4_PRIAR</name>
<organism evidence="1 2">
    <name type="scientific">Priestia aryabhattai</name>
    <name type="common">Bacillus aryabhattai</name>
    <dbReference type="NCBI Taxonomy" id="412384"/>
    <lineage>
        <taxon>Bacteria</taxon>
        <taxon>Bacillati</taxon>
        <taxon>Bacillota</taxon>
        <taxon>Bacilli</taxon>
        <taxon>Bacillales</taxon>
        <taxon>Bacillaceae</taxon>
        <taxon>Priestia</taxon>
    </lineage>
</organism>
<gene>
    <name evidence="1" type="ORF">O0Q50_19400</name>
</gene>
<protein>
    <submittedName>
        <fullName evidence="1">Uncharacterized protein</fullName>
    </submittedName>
</protein>
<proteinExistence type="predicted"/>
<reference evidence="1" key="2">
    <citation type="submission" date="2022-12" db="EMBL/GenBank/DDBJ databases">
        <authorList>
            <person name="Dechsakulwatana C."/>
            <person name="Rungsihiranrut A."/>
            <person name="Muangchinda C."/>
            <person name="Ningthoujam R."/>
            <person name="Klankeo P."/>
            <person name="Pinyakong O."/>
        </authorList>
    </citation>
    <scope>NUCLEOTIDE SEQUENCE</scope>
    <source>
        <strain evidence="1">TL01-2</strain>
    </source>
</reference>